<accession>A0A1A7VZP0</accession>
<feature type="domain" description="Schizont-infected cell agglutination extracellular alpha" evidence="4">
    <location>
        <begin position="27"/>
        <end position="218"/>
    </location>
</feature>
<feature type="domain" description="Schizont-infected cell agglutination extracellular beta" evidence="2">
    <location>
        <begin position="1418"/>
        <end position="1573"/>
    </location>
</feature>
<dbReference type="OrthoDB" id="389533at2759"/>
<feature type="region of interest" description="Disordered" evidence="1">
    <location>
        <begin position="1461"/>
        <end position="1481"/>
    </location>
</feature>
<dbReference type="Proteomes" id="UP000182128">
    <property type="component" value="Unassembled WGS sequence"/>
</dbReference>
<evidence type="ECO:0000313" key="7">
    <source>
        <dbReference type="Proteomes" id="UP000182128"/>
    </source>
</evidence>
<feature type="domain" description="Schizont-infected cell agglutination extracellular beta" evidence="2">
    <location>
        <begin position="1005"/>
        <end position="1165"/>
    </location>
</feature>
<dbReference type="EMBL" id="CWHR02000012">
    <property type="protein sequence ID" value="SBO27608.1"/>
    <property type="molecule type" value="Genomic_DNA"/>
</dbReference>
<evidence type="ECO:0000259" key="2">
    <source>
        <dbReference type="Pfam" id="PF12878"/>
    </source>
</evidence>
<dbReference type="Pfam" id="PF12879">
    <property type="entry name" value="SICA_C"/>
    <property type="match status" value="1"/>
</dbReference>
<reference evidence="7 8" key="1">
    <citation type="submission" date="2016-05" db="EMBL/GenBank/DDBJ databases">
        <authorList>
            <person name="Sharaf H."/>
        </authorList>
    </citation>
    <scope>NUCLEOTIDE SEQUENCE [LARGE SCALE GENOMIC DNA]</scope>
    <source>
        <strain evidence="7 8">H</strain>
    </source>
</reference>
<feature type="domain" description="Schizont-infected cell agglutination extracellular beta" evidence="2">
    <location>
        <begin position="580"/>
        <end position="757"/>
    </location>
</feature>
<evidence type="ECO:0000259" key="4">
    <source>
        <dbReference type="Pfam" id="PF12887"/>
    </source>
</evidence>
<feature type="domain" description="Schizont-infected cell agglutination C-terminal" evidence="3">
    <location>
        <begin position="2113"/>
        <end position="2249"/>
    </location>
</feature>
<name>A0A1A7VZP0_PLAKH</name>
<feature type="domain" description="Schizont-infected cell agglutination extracellular beta" evidence="2">
    <location>
        <begin position="1854"/>
        <end position="2052"/>
    </location>
</feature>
<evidence type="ECO:0000313" key="6">
    <source>
        <dbReference type="EMBL" id="SBO27608.1"/>
    </source>
</evidence>
<evidence type="ECO:0000259" key="3">
    <source>
        <dbReference type="Pfam" id="PF12879"/>
    </source>
</evidence>
<feature type="domain" description="Schizont-infected cell agglutination extracellular beta" evidence="2">
    <location>
        <begin position="797"/>
        <end position="964"/>
    </location>
</feature>
<feature type="compositionally biased region" description="Gly residues" evidence="1">
    <location>
        <begin position="7"/>
        <end position="23"/>
    </location>
</feature>
<protein>
    <submittedName>
        <fullName evidence="6">SICAvar, type I</fullName>
    </submittedName>
</protein>
<evidence type="ECO:0000313" key="5">
    <source>
        <dbReference type="EMBL" id="SBO25276.1"/>
    </source>
</evidence>
<reference evidence="6" key="2">
    <citation type="submission" date="2016-05" db="EMBL/GenBank/DDBJ databases">
        <authorList>
            <person name="Lavstsen T."/>
            <person name="Jespersen J.S."/>
        </authorList>
    </citation>
    <scope>NUCLEOTIDE SEQUENCE [LARGE SCALE GENOMIC DNA]</scope>
</reference>
<proteinExistence type="predicted"/>
<dbReference type="EMBL" id="CWHQ02000014">
    <property type="protein sequence ID" value="SBO25276.1"/>
    <property type="molecule type" value="Genomic_DNA"/>
</dbReference>
<feature type="domain" description="Schizont-infected cell agglutination extracellular beta" evidence="2">
    <location>
        <begin position="372"/>
        <end position="542"/>
    </location>
</feature>
<dbReference type="InterPro" id="IPR024290">
    <property type="entry name" value="SICA_extracell_a"/>
</dbReference>
<dbReference type="Proteomes" id="UP000182142">
    <property type="component" value="Unassembled WGS sequence"/>
</dbReference>
<evidence type="ECO:0000313" key="8">
    <source>
        <dbReference type="Proteomes" id="UP000182142"/>
    </source>
</evidence>
<dbReference type="VEuPathDB" id="PlasmoDB:PKNH_0102800"/>
<dbReference type="InterPro" id="IPR024285">
    <property type="entry name" value="SICA_extracell_b"/>
</dbReference>
<gene>
    <name evidence="5" type="ORF">PKNA1_C2_0102800</name>
    <name evidence="6" type="ORF">PKNA1_H1_0102800</name>
</gene>
<evidence type="ECO:0000256" key="1">
    <source>
        <dbReference type="SAM" id="MobiDB-lite"/>
    </source>
</evidence>
<dbReference type="InterPro" id="IPR024288">
    <property type="entry name" value="SICA_C"/>
</dbReference>
<dbReference type="Pfam" id="PF12887">
    <property type="entry name" value="SICA_alpha"/>
    <property type="match status" value="1"/>
</dbReference>
<organism evidence="6 8">
    <name type="scientific">Plasmodium knowlesi (strain H)</name>
    <dbReference type="NCBI Taxonomy" id="5851"/>
    <lineage>
        <taxon>Eukaryota</taxon>
        <taxon>Sar</taxon>
        <taxon>Alveolata</taxon>
        <taxon>Apicomplexa</taxon>
        <taxon>Aconoidasida</taxon>
        <taxon>Haemosporida</taxon>
        <taxon>Plasmodiidae</taxon>
        <taxon>Plasmodium</taxon>
        <taxon>Plasmodium (Plasmodium)</taxon>
    </lineage>
</organism>
<feature type="domain" description="Schizont-infected cell agglutination extracellular beta" evidence="2">
    <location>
        <begin position="1611"/>
        <end position="1798"/>
    </location>
</feature>
<sequence length="2250" mass="249868">MATAVAGGVGGAGGGGGGGGNGGRSSSLMEAWLEKLKGDGELSGSAEEITTKLKKNLEDEWEELKTSLEQPGSTEISSLCASVGSLVEGVWTDQKEAYLKNLCKGIVEIKYFMSGVETKREDKGRGGKDETAQIKQLTDAQAYPRCIVGSVALNELYGDHCKLDGIIGEISTTMNNKLRGYPTQNGQSAEDQLNKCQGITKEQLFIGKSIIGNTIKLWAEGDRAKEERKKSRDQTGGALRVGYVWRYWPNVCGGKGKQKEEQHLRELRRNNAKHMMSFLTVGDDNMSSGADTDGKPTLGEILTDDSYTVEKDQLNSVLSVLVEGSTGEVDTSKLPTLMQTLETISKETKAQECIQNNKDNVDNNNSFASTGKLCNRLQCIQNYLNTTGTTPAGKAAEAALWNDVQTQVTKLATTVSNNVGSDSDADGLCKDVKCPNDGEEECVSKTTCNIMAKALKEVYKKGEADQEDYRIFYPTLRCVILNAFADKLKDRANEGGYACAVEEGIEGAFAAAQEKNKYKEWCNGNGKNDGSCQPCGKQHQVCTAYSIKGTTSLVSKVMNELNKNTTNIQKTLSEISNKVSLCDRMNCIIKQWIDNNTSGATTPGAATTRGVSTTNTDQFWGEKGDVMKLWNELAKKMKETNGKVNGQCDLFATDAEKWACKYLHAGFTELKSISSSITTNAGAYETLHKDPSFVQTMGCFLLHSYAKYMKDKATCNIEKGITQAFESWNVSSNGNCSGTEPCVPCQWNGKDHESCTIKTNGSTDPNYKVEEKLKDIVNEDKDTKIKEMLSNINKRTTLCDHMKCIASHLSSTNGQQKQSNTSADEFWGEAGDVKNLWKKLVEEMKENGKTDQNECNQVNDNGTKRDAIHSEKTACNYLHVGFTKLKDITESINSKSNDYPTLHKDPSFAQTVGCFLLHSYAEHMEKKSTCVITAGIEKAFTTAGKIGSDVTCQWNKSDYEKCKINTNGGSGIPTQTEVKNKLKEIVTENDPKIKTMAEAVNKMDLCDQVKCVAARWRKEKDTSGSPPRDWKKVWEGEDGVKKELGELSKKMKEKTDAASYCTMDEGKGKEACLLIAAGLKNLYNTTTADDLTASFQRTMQCVLLNAIADKLESDELPCKDEKSVQAGINHAFGTENDNIRSGVSTCKDDVKCFKCVREKNLMSCTLNNDDKNVKEKVEPMLKANDTFKKESLEKTICKPCTGEGKKDFCQELNCVVDKWGERKNGSSSGTTTWDDMKSDLEKELNSLLSAMKTNQTAVVDHCNNSDWKKDDAAGDANKTACKLVAAGLQHISKIQESHSTIQHKPYDNQEFKQLVSCLMLKAVVQKMKEDSKICDIEPGIRVAFAKAGTIKTAHCKNDKPCIVCNWSDGDYNQLNNCKIGTGNINVKDKLDSLLKETKHQTKVEETLQDLLKTDKSDTLCPRLQCLASKVKLSGNEDKFWTNDGDVGNLWKELAKEMNTKGTEEQSSCSTVDTSRTPTDPERRACNHLTAGFNQLKKDPTSNGSDYPILKDNRLLRQTVGCFLLKEYAKQLQKDSKCVIEAGLKKAFQNNKSSCTNNASCIECEWDENLENCDLKIGSDNKKLNEKFNELLKQNKDNNLEENLKKINHMDNLCDYIKCAAPKWFHNQNNSKAGSTGNPTKTWCDFWDTTVKDALEEMFKEIDQNGKDKSKTNKNVVCKAFGDDNPNSVERKACNHITAGLEYIKNITGSGSTTPKNGHQDDDKFFKQSMMCAALNLYADKIKEQTDNICPIDEKRIEKMFDDWNKQNNPNSSPSPSCKSGVYDCFVCKRDDKILDGCNLLVDKGLIGKSTPSQPKGNCNDNDENKKVQEKMTNLLQTEPKMDETLMNINEMKSSFCTQVQCAIKKKLRSNNVQTPSTGTTQPWNALSDEIGKELTELLKDMNDAKKQSDAAKYCNDDNLPWNTKGHTERRTNRAACLHFAAGLKHIYGHGNGHVNGRSHGQQGGHVNGPSFEQTMGCLFLKEYAKQLQKVAEVKKQGNSWVHPYCEIDKGINYAFSRSENIMKETSPCKDTNGTNDCFVCIQKEDDYNNCKIGNDDIGNEATEQFKNESKQKLMQETLENTVCPILITDLLTPFLPLAPVSIGLSAMAYYLWKYFGPLGKGGQRFRRSPAEIPGPSVQEQLLDHVQQDSSHEYRLVKERKPRSAPTRTKRSGPVNRRTIIEIHFEVLDECQKGDTQLNQKDFLELLVQEFMGSEFIEEEQVPKEEVPMESLPMERVSIKEVPSLGSGLMV</sequence>
<feature type="region of interest" description="Disordered" evidence="1">
    <location>
        <begin position="1"/>
        <end position="26"/>
    </location>
</feature>
<feature type="domain" description="Schizont-infected cell agglutination extracellular beta" evidence="2">
    <location>
        <begin position="1208"/>
        <end position="1379"/>
    </location>
</feature>
<feature type="compositionally biased region" description="Polar residues" evidence="1">
    <location>
        <begin position="1464"/>
        <end position="1477"/>
    </location>
</feature>
<dbReference type="Pfam" id="PF12878">
    <property type="entry name" value="SICA_beta"/>
    <property type="match status" value="8"/>
</dbReference>